<dbReference type="SUPFAM" id="SSF53383">
    <property type="entry name" value="PLP-dependent transferases"/>
    <property type="match status" value="1"/>
</dbReference>
<dbReference type="EC" id="4.4.1.2" evidence="5"/>
<evidence type="ECO:0000256" key="8">
    <source>
        <dbReference type="ARBA" id="ARBA00052699"/>
    </source>
</evidence>
<dbReference type="GO" id="GO:0018826">
    <property type="term" value="F:methionine gamma-lyase activity"/>
    <property type="evidence" value="ECO:0007669"/>
    <property type="project" value="UniProtKB-EC"/>
</dbReference>
<evidence type="ECO:0000256" key="2">
    <source>
        <dbReference type="ARBA" id="ARBA00009077"/>
    </source>
</evidence>
<dbReference type="GO" id="GO:0030170">
    <property type="term" value="F:pyridoxal phosphate binding"/>
    <property type="evidence" value="ECO:0007669"/>
    <property type="project" value="InterPro"/>
</dbReference>
<feature type="modified residue" description="N6-(pyridoxal phosphate)lysine" evidence="9">
    <location>
        <position position="217"/>
    </location>
</feature>
<evidence type="ECO:0000256" key="5">
    <source>
        <dbReference type="ARBA" id="ARBA00047175"/>
    </source>
</evidence>
<dbReference type="GO" id="GO:0004124">
    <property type="term" value="F:cysteine synthase activity"/>
    <property type="evidence" value="ECO:0007669"/>
    <property type="project" value="TreeGrafter"/>
</dbReference>
<dbReference type="InterPro" id="IPR015422">
    <property type="entry name" value="PyrdxlP-dep_Trfase_small"/>
</dbReference>
<dbReference type="GO" id="GO:0005737">
    <property type="term" value="C:cytoplasm"/>
    <property type="evidence" value="ECO:0007669"/>
    <property type="project" value="TreeGrafter"/>
</dbReference>
<dbReference type="FunFam" id="3.40.640.10:FF:000046">
    <property type="entry name" value="Cystathionine gamma-lyase"/>
    <property type="match status" value="1"/>
</dbReference>
<dbReference type="PANTHER" id="PTHR43797:SF2">
    <property type="entry name" value="HOMOCYSTEINE_CYSTEINE SYNTHASE"/>
    <property type="match status" value="1"/>
</dbReference>
<name>A0A934SMV6_9MICO</name>
<gene>
    <name evidence="11" type="ORF">IV501_11605</name>
</gene>
<dbReference type="GO" id="GO:0071269">
    <property type="term" value="P:L-homocysteine biosynthetic process"/>
    <property type="evidence" value="ECO:0007669"/>
    <property type="project" value="TreeGrafter"/>
</dbReference>
<evidence type="ECO:0000256" key="7">
    <source>
        <dbReference type="ARBA" id="ARBA00048780"/>
    </source>
</evidence>
<comment type="similarity">
    <text evidence="2 10">Belongs to the trans-sulfuration enzymes family.</text>
</comment>
<dbReference type="PIRSF" id="PIRSF001434">
    <property type="entry name" value="CGS"/>
    <property type="match status" value="1"/>
</dbReference>
<dbReference type="InterPro" id="IPR000277">
    <property type="entry name" value="Cys/Met-Metab_PyrdxlP-dep_enz"/>
</dbReference>
<evidence type="ECO:0000256" key="3">
    <source>
        <dbReference type="ARBA" id="ARBA00022679"/>
    </source>
</evidence>
<dbReference type="EMBL" id="JAEPES010000004">
    <property type="protein sequence ID" value="MBK4348280.1"/>
    <property type="molecule type" value="Genomic_DNA"/>
</dbReference>
<evidence type="ECO:0000313" key="12">
    <source>
        <dbReference type="Proteomes" id="UP000636458"/>
    </source>
</evidence>
<reference evidence="11" key="1">
    <citation type="submission" date="2021-01" db="EMBL/GenBank/DDBJ databases">
        <title>Lacisediminihabitans sp. nov. strain G11-30, isolated from Antarctic Soil.</title>
        <authorList>
            <person name="Li J."/>
        </authorList>
    </citation>
    <scope>NUCLEOTIDE SEQUENCE</scope>
    <source>
        <strain evidence="11">G11-30</strain>
    </source>
</reference>
<evidence type="ECO:0000256" key="10">
    <source>
        <dbReference type="RuleBase" id="RU362118"/>
    </source>
</evidence>
<dbReference type="InterPro" id="IPR015424">
    <property type="entry name" value="PyrdxlP-dep_Trfase"/>
</dbReference>
<evidence type="ECO:0000256" key="6">
    <source>
        <dbReference type="ARBA" id="ARBA00047199"/>
    </source>
</evidence>
<organism evidence="11 12">
    <name type="scientific">Lacisediminihabitans changchengi</name>
    <dbReference type="NCBI Taxonomy" id="2787634"/>
    <lineage>
        <taxon>Bacteria</taxon>
        <taxon>Bacillati</taxon>
        <taxon>Actinomycetota</taxon>
        <taxon>Actinomycetes</taxon>
        <taxon>Micrococcales</taxon>
        <taxon>Microbacteriaceae</taxon>
        <taxon>Lacisediminihabitans</taxon>
    </lineage>
</organism>
<evidence type="ECO:0000256" key="4">
    <source>
        <dbReference type="ARBA" id="ARBA00022898"/>
    </source>
</evidence>
<comment type="cofactor">
    <cofactor evidence="1 10">
        <name>pyridoxal 5'-phosphate</name>
        <dbReference type="ChEBI" id="CHEBI:597326"/>
    </cofactor>
</comment>
<dbReference type="GO" id="GO:0019346">
    <property type="term" value="P:transsulfuration"/>
    <property type="evidence" value="ECO:0007669"/>
    <property type="project" value="InterPro"/>
</dbReference>
<evidence type="ECO:0000256" key="9">
    <source>
        <dbReference type="PIRSR" id="PIRSR001434-2"/>
    </source>
</evidence>
<evidence type="ECO:0000313" key="11">
    <source>
        <dbReference type="EMBL" id="MBK4348280.1"/>
    </source>
</evidence>
<dbReference type="AlphaFoldDB" id="A0A934SMV6"/>
<sequence>MTTTDKPYGADHFGFDTDQVHAGEIIGDGFGARITPINLTAGFVFDSFDHAKARFEGDDGAWVYTRNSNPTNAVVESRLTALEHGVDSIVVGSGQAAITVAMLAILKAGDHFLATRSLYEGTKTLFRDNFGRFGIEVEFIDDPHDLAEWQRKLRPTTRAVYSEAIPNPKNDLIDFELVAGFAEQAGLPFIIDSTAATPYLLRPLDHGASVVVHSASKFLTGHGASLAGVIVDGGSFDWGRYPQKFPQFSTPAADGSTYVSRFGAEAFTAYARSIIAARLGPVLSPFNAFLLLQGLETLSLRVERHSRNALALATWLERQPEVVSVDYSGLASSPHHALAERYLPKGAGSVFGFTLAGGQDAARTVIDAVELFTRMTHLGDVRSMILHPATTSHAQLSAADRARQGIDDGLVRLSVGIEDEADLIADLDHAFSVLRSSQPALAATR</sequence>
<keyword evidence="3" id="KW-0808">Transferase</keyword>
<dbReference type="Gene3D" id="3.40.640.10">
    <property type="entry name" value="Type I PLP-dependent aspartate aminotransferase-like (Major domain)"/>
    <property type="match status" value="1"/>
</dbReference>
<protein>
    <recommendedName>
        <fullName evidence="5">homocysteine desulfhydrase</fullName>
        <ecNumber evidence="5">4.4.1.2</ecNumber>
    </recommendedName>
    <alternativeName>
        <fullName evidence="6">Homocysteine desulfhydrase</fullName>
    </alternativeName>
</protein>
<dbReference type="CDD" id="cd00614">
    <property type="entry name" value="CGS_like"/>
    <property type="match status" value="1"/>
</dbReference>
<keyword evidence="12" id="KW-1185">Reference proteome</keyword>
<dbReference type="Pfam" id="PF01053">
    <property type="entry name" value="Cys_Met_Meta_PP"/>
    <property type="match status" value="1"/>
</dbReference>
<comment type="catalytic activity">
    <reaction evidence="7">
        <text>L-homocysteine + H2O = 2-oxobutanoate + hydrogen sulfide + NH4(+) + H(+)</text>
        <dbReference type="Rhea" id="RHEA:14501"/>
        <dbReference type="ChEBI" id="CHEBI:15377"/>
        <dbReference type="ChEBI" id="CHEBI:15378"/>
        <dbReference type="ChEBI" id="CHEBI:16763"/>
        <dbReference type="ChEBI" id="CHEBI:28938"/>
        <dbReference type="ChEBI" id="CHEBI:29919"/>
        <dbReference type="ChEBI" id="CHEBI:58199"/>
        <dbReference type="EC" id="4.4.1.2"/>
    </reaction>
    <physiologicalReaction direction="left-to-right" evidence="7">
        <dbReference type="Rhea" id="RHEA:14502"/>
    </physiologicalReaction>
</comment>
<comment type="catalytic activity">
    <reaction evidence="8">
        <text>L-methionine + H2O = methanethiol + 2-oxobutanoate + NH4(+)</text>
        <dbReference type="Rhea" id="RHEA:23800"/>
        <dbReference type="ChEBI" id="CHEBI:15377"/>
        <dbReference type="ChEBI" id="CHEBI:16007"/>
        <dbReference type="ChEBI" id="CHEBI:16763"/>
        <dbReference type="ChEBI" id="CHEBI:28938"/>
        <dbReference type="ChEBI" id="CHEBI:57844"/>
        <dbReference type="EC" id="4.4.1.11"/>
    </reaction>
    <physiologicalReaction direction="left-to-right" evidence="8">
        <dbReference type="Rhea" id="RHEA:23801"/>
    </physiologicalReaction>
</comment>
<dbReference type="RefSeq" id="WP_200556501.1">
    <property type="nucleotide sequence ID" value="NZ_JAEPES010000004.1"/>
</dbReference>
<dbReference type="GO" id="GO:0006535">
    <property type="term" value="P:cysteine biosynthetic process from serine"/>
    <property type="evidence" value="ECO:0007669"/>
    <property type="project" value="TreeGrafter"/>
</dbReference>
<dbReference type="Gene3D" id="3.90.1150.10">
    <property type="entry name" value="Aspartate Aminotransferase, domain 1"/>
    <property type="match status" value="1"/>
</dbReference>
<dbReference type="GO" id="GO:0047982">
    <property type="term" value="F:homocysteine desulfhydrase activity"/>
    <property type="evidence" value="ECO:0007669"/>
    <property type="project" value="UniProtKB-EC"/>
</dbReference>
<dbReference type="InterPro" id="IPR006235">
    <property type="entry name" value="OAc-hSer/O-AcSer_sulfhydrylase"/>
</dbReference>
<comment type="caution">
    <text evidence="11">The sequence shown here is derived from an EMBL/GenBank/DDBJ whole genome shotgun (WGS) entry which is preliminary data.</text>
</comment>
<dbReference type="GO" id="GO:0003961">
    <property type="term" value="F:O-acetylhomoserine aminocarboxypropyltransferase activity"/>
    <property type="evidence" value="ECO:0007669"/>
    <property type="project" value="TreeGrafter"/>
</dbReference>
<dbReference type="PANTHER" id="PTHR43797">
    <property type="entry name" value="HOMOCYSTEINE/CYSTEINE SYNTHASE"/>
    <property type="match status" value="1"/>
</dbReference>
<accession>A0A934SMV6</accession>
<dbReference type="InterPro" id="IPR015421">
    <property type="entry name" value="PyrdxlP-dep_Trfase_major"/>
</dbReference>
<evidence type="ECO:0000256" key="1">
    <source>
        <dbReference type="ARBA" id="ARBA00001933"/>
    </source>
</evidence>
<keyword evidence="4 9" id="KW-0663">Pyridoxal phosphate</keyword>
<dbReference type="Proteomes" id="UP000636458">
    <property type="component" value="Unassembled WGS sequence"/>
</dbReference>
<proteinExistence type="inferred from homology"/>